<proteinExistence type="predicted"/>
<feature type="chain" id="PRO_5040251327" description="Secreted protein" evidence="1">
    <location>
        <begin position="28"/>
        <end position="94"/>
    </location>
</feature>
<gene>
    <name evidence="2" type="ORF">BGZ99_007915</name>
</gene>
<keyword evidence="3" id="KW-1185">Reference proteome</keyword>
<evidence type="ECO:0000256" key="1">
    <source>
        <dbReference type="SAM" id="SignalP"/>
    </source>
</evidence>
<comment type="caution">
    <text evidence="2">The sequence shown here is derived from an EMBL/GenBank/DDBJ whole genome shotgun (WGS) entry which is preliminary data.</text>
</comment>
<dbReference type="EMBL" id="JAAAIP010000591">
    <property type="protein sequence ID" value="KAG0314703.1"/>
    <property type="molecule type" value="Genomic_DNA"/>
</dbReference>
<protein>
    <recommendedName>
        <fullName evidence="4">Secreted protein</fullName>
    </recommendedName>
</protein>
<evidence type="ECO:0000313" key="2">
    <source>
        <dbReference type="EMBL" id="KAG0314703.1"/>
    </source>
</evidence>
<accession>A0A9P6RAS5</accession>
<evidence type="ECO:0008006" key="4">
    <source>
        <dbReference type="Google" id="ProtNLM"/>
    </source>
</evidence>
<reference evidence="2" key="1">
    <citation type="journal article" date="2020" name="Fungal Divers.">
        <title>Resolving the Mortierellaceae phylogeny through synthesis of multi-gene phylogenetics and phylogenomics.</title>
        <authorList>
            <person name="Vandepol N."/>
            <person name="Liber J."/>
            <person name="Desiro A."/>
            <person name="Na H."/>
            <person name="Kennedy M."/>
            <person name="Barry K."/>
            <person name="Grigoriev I.V."/>
            <person name="Miller A.N."/>
            <person name="O'Donnell K."/>
            <person name="Stajich J.E."/>
            <person name="Bonito G."/>
        </authorList>
    </citation>
    <scope>NUCLEOTIDE SEQUENCE</scope>
    <source>
        <strain evidence="2">REB-010B</strain>
    </source>
</reference>
<feature type="signal peptide" evidence="1">
    <location>
        <begin position="1"/>
        <end position="27"/>
    </location>
</feature>
<sequence>MHAMFAKSSKFIAPLVVALIACMAVDANLWCVCNGGHENLLSSSNTCTYSGGKYYGDQPGGNCLIWADDQHGNPDWFGDNCANGAKGSPYCWQA</sequence>
<dbReference type="AlphaFoldDB" id="A0A9P6RAS5"/>
<organism evidence="2 3">
    <name type="scientific">Dissophora globulifera</name>
    <dbReference type="NCBI Taxonomy" id="979702"/>
    <lineage>
        <taxon>Eukaryota</taxon>
        <taxon>Fungi</taxon>
        <taxon>Fungi incertae sedis</taxon>
        <taxon>Mucoromycota</taxon>
        <taxon>Mortierellomycotina</taxon>
        <taxon>Mortierellomycetes</taxon>
        <taxon>Mortierellales</taxon>
        <taxon>Mortierellaceae</taxon>
        <taxon>Dissophora</taxon>
    </lineage>
</organism>
<dbReference type="Proteomes" id="UP000738325">
    <property type="component" value="Unassembled WGS sequence"/>
</dbReference>
<keyword evidence="1" id="KW-0732">Signal</keyword>
<dbReference type="PROSITE" id="PS51257">
    <property type="entry name" value="PROKAR_LIPOPROTEIN"/>
    <property type="match status" value="1"/>
</dbReference>
<name>A0A9P6RAS5_9FUNG</name>
<evidence type="ECO:0000313" key="3">
    <source>
        <dbReference type="Proteomes" id="UP000738325"/>
    </source>
</evidence>